<dbReference type="EMBL" id="CAFBON010000184">
    <property type="protein sequence ID" value="CAB4999218.1"/>
    <property type="molecule type" value="Genomic_DNA"/>
</dbReference>
<dbReference type="PROSITE" id="PS51257">
    <property type="entry name" value="PROKAR_LIPOPROTEIN"/>
    <property type="match status" value="1"/>
</dbReference>
<proteinExistence type="predicted"/>
<reference evidence="2" key="1">
    <citation type="submission" date="2020-05" db="EMBL/GenBank/DDBJ databases">
        <authorList>
            <person name="Chiriac C."/>
            <person name="Salcher M."/>
            <person name="Ghai R."/>
            <person name="Kavagutti S V."/>
        </authorList>
    </citation>
    <scope>NUCLEOTIDE SEQUENCE</scope>
</reference>
<protein>
    <submittedName>
        <fullName evidence="2">Unannotated protein</fullName>
    </submittedName>
</protein>
<name>A0A6J7P2P8_9ZZZZ</name>
<sequence>MYRNTNTFARNQNVPVNGPSGTSAVQPPILIGCGPPRNNVTMIALIVIVFMNSARKKSAKRMDEYSVLNPPTSSCSASTRSKGGRFNSAVAASMKITKGMTPVATMFQLRNPPCPSTIPFVDMVPASRKMVATERPRAAS</sequence>
<dbReference type="AlphaFoldDB" id="A0A6J7P2P8"/>
<accession>A0A6J7P2P8</accession>
<gene>
    <name evidence="2" type="ORF">UFOPK3954_01636</name>
</gene>
<evidence type="ECO:0000313" key="2">
    <source>
        <dbReference type="EMBL" id="CAB4999218.1"/>
    </source>
</evidence>
<organism evidence="2">
    <name type="scientific">freshwater metagenome</name>
    <dbReference type="NCBI Taxonomy" id="449393"/>
    <lineage>
        <taxon>unclassified sequences</taxon>
        <taxon>metagenomes</taxon>
        <taxon>ecological metagenomes</taxon>
    </lineage>
</organism>
<feature type="region of interest" description="Disordered" evidence="1">
    <location>
        <begin position="1"/>
        <end position="20"/>
    </location>
</feature>
<evidence type="ECO:0000256" key="1">
    <source>
        <dbReference type="SAM" id="MobiDB-lite"/>
    </source>
</evidence>